<comment type="caution">
    <text evidence="3">The sequence shown here is derived from an EMBL/GenBank/DDBJ whole genome shotgun (WGS) entry which is preliminary data.</text>
</comment>
<dbReference type="PANTHER" id="PTHR42915">
    <property type="entry name" value="HYPOTHETICAL 460 KDA PROTEIN IN FEUA-SIGW INTERGENIC REGION [PRECURSOR]"/>
    <property type="match status" value="1"/>
</dbReference>
<dbReference type="RefSeq" id="WP_270454350.1">
    <property type="nucleotide sequence ID" value="NZ_JADPIE010000005.1"/>
</dbReference>
<dbReference type="AlphaFoldDB" id="A0A931AR16"/>
<name>A0A931AR16_9FIRM</name>
<proteinExistence type="predicted"/>
<dbReference type="GO" id="GO:0033922">
    <property type="term" value="F:peptidoglycan beta-N-acetylmuramidase activity"/>
    <property type="evidence" value="ECO:0007669"/>
    <property type="project" value="InterPro"/>
</dbReference>
<dbReference type="Gene3D" id="3.90.1150.140">
    <property type="match status" value="1"/>
</dbReference>
<evidence type="ECO:0000259" key="2">
    <source>
        <dbReference type="Pfam" id="PF20732"/>
    </source>
</evidence>
<evidence type="ECO:0000313" key="4">
    <source>
        <dbReference type="Proteomes" id="UP000621436"/>
    </source>
</evidence>
<feature type="domain" description="Peptidoglycan beta-N-acetylmuramidase NamZ C-terminal" evidence="2">
    <location>
        <begin position="240"/>
        <end position="401"/>
    </location>
</feature>
<dbReference type="Pfam" id="PF07075">
    <property type="entry name" value="NamZ_N"/>
    <property type="match status" value="1"/>
</dbReference>
<organism evidence="3 4">
    <name type="scientific">Halonatronomonas betaini</name>
    <dbReference type="NCBI Taxonomy" id="2778430"/>
    <lineage>
        <taxon>Bacteria</taxon>
        <taxon>Bacillati</taxon>
        <taxon>Bacillota</taxon>
        <taxon>Clostridia</taxon>
        <taxon>Halanaerobiales</taxon>
        <taxon>Halarsenatibacteraceae</taxon>
        <taxon>Halonatronomonas</taxon>
    </lineage>
</organism>
<feature type="domain" description="Peptidoglycan beta-N-acetylmuramidase NamZ N-terminal" evidence="1">
    <location>
        <begin position="29"/>
        <end position="236"/>
    </location>
</feature>
<dbReference type="PIRSF" id="PIRSF016719">
    <property type="entry name" value="UCP016719"/>
    <property type="match status" value="1"/>
</dbReference>
<dbReference type="Gene3D" id="3.40.50.12170">
    <property type="entry name" value="Uncharacterised protein PF07075, DUF1343"/>
    <property type="match status" value="1"/>
</dbReference>
<dbReference type="Proteomes" id="UP000621436">
    <property type="component" value="Unassembled WGS sequence"/>
</dbReference>
<dbReference type="Pfam" id="PF20732">
    <property type="entry name" value="NamZ_C"/>
    <property type="match status" value="1"/>
</dbReference>
<gene>
    <name evidence="3" type="ORF">I0Q91_09820</name>
</gene>
<dbReference type="PANTHER" id="PTHR42915:SF1">
    <property type="entry name" value="PEPTIDOGLYCAN BETA-N-ACETYLMURAMIDASE NAMZ"/>
    <property type="match status" value="1"/>
</dbReference>
<accession>A0A931AR16</accession>
<sequence>MSECSSQYRSGLDRVIAKEVQIPFTGPTGLITNHTGRDHQMRQNLDLLLNDLRLNFQLDIQKIFAPEHGFRGSAAAGEKVDDSKDPASGLPVISLYGDNKRPSAEVLEGLETLIFDIQDVGVRYYTYISTLFYCLEAAKENDLNFVILDRYNPLGRKVEGNLLDENFQSFVGATSLPLRHGMTVGELAIWAVKTGKIEGPEPGDGLEVIELKNWHGETCQEISEPWLAPSPNIPSTEATMLYPVTAIFEGTNLSEGRGTTLPFQIVGAPWLNSMVLTLKMRGYELPGVGYRPLNFSPKSSKHQGENCNGIQLFITDPDKVDSLEVGLTLMAEIIKLHPEEFDFFKLDDNRYFIDLLLGTDSYRKLLSKLIENQEFDYKKALAELKEDFAEGIETFKDERENI</sequence>
<dbReference type="InterPro" id="IPR048503">
    <property type="entry name" value="NamZ_C"/>
</dbReference>
<dbReference type="EMBL" id="JADPIE010000005">
    <property type="protein sequence ID" value="MBF8437377.1"/>
    <property type="molecule type" value="Genomic_DNA"/>
</dbReference>
<reference evidence="3" key="1">
    <citation type="submission" date="2020-11" db="EMBL/GenBank/DDBJ databases">
        <title>Halonatronomonas betainensis gen. nov., sp. nov. a novel haloalkaliphilic representative of the family Halanaerobiacae capable of betaine degradation.</title>
        <authorList>
            <person name="Boltyanskaya Y."/>
            <person name="Kevbrin V."/>
            <person name="Detkova E."/>
            <person name="Grouzdev D.S."/>
            <person name="Koziaeva V."/>
            <person name="Zhilina T."/>
        </authorList>
    </citation>
    <scope>NUCLEOTIDE SEQUENCE</scope>
    <source>
        <strain evidence="3">Z-7014</strain>
    </source>
</reference>
<dbReference type="InterPro" id="IPR008302">
    <property type="entry name" value="NamZ"/>
</dbReference>
<evidence type="ECO:0000259" key="1">
    <source>
        <dbReference type="Pfam" id="PF07075"/>
    </source>
</evidence>
<keyword evidence="4" id="KW-1185">Reference proteome</keyword>
<evidence type="ECO:0000313" key="3">
    <source>
        <dbReference type="EMBL" id="MBF8437377.1"/>
    </source>
</evidence>
<protein>
    <submittedName>
        <fullName evidence="3">DUF1343 domain-containing protein</fullName>
    </submittedName>
</protein>
<dbReference type="InterPro" id="IPR048502">
    <property type="entry name" value="NamZ_N"/>
</dbReference>